<name>A0A8K0XKA8_9AGAR</name>
<evidence type="ECO:0000313" key="2">
    <source>
        <dbReference type="EMBL" id="KAH8079071.1"/>
    </source>
</evidence>
<evidence type="ECO:0000259" key="1">
    <source>
        <dbReference type="PROSITE" id="PS50181"/>
    </source>
</evidence>
<dbReference type="OrthoDB" id="550575at2759"/>
<dbReference type="PROSITE" id="PS50181">
    <property type="entry name" value="FBOX"/>
    <property type="match status" value="1"/>
</dbReference>
<evidence type="ECO:0000313" key="3">
    <source>
        <dbReference type="Proteomes" id="UP000813824"/>
    </source>
</evidence>
<sequence>MSLKLPADISLYILLFLPIRDICTVHLLSRRHRKLLKSIEEAIFHQLAVSHRFVPSGTSLDDAFAQNSLGDGDGWPKTWRNLFIQQFLLQRCWKGRGSLSIVLCGLRAPDYNDFLLSHFQIDEDEKTIIAAANNRRFYVYDMNDLQLLWTLPTRTLGISMYPLFSAGFLVLCTGVQGSLEVWRRSTDALAGSSVNEHSVVTPISAPSPMAATEAQLALQPPGTVKALRGHFTPHACISSPNGRASLIRLYRLHCPLLAVVQHDDPSSMFCYDIARGIQLRTITLNDISEIGPKSIPKFTLPANPALMDLHLSQDHIAWCFDSVIILLSVPDLLKDKLTVMVISEYREHSALGQAAFRLRSAATTVGDPVELNWKRSTVTADLESITLPGWSAMERIQIVHPHSISQSTSTDQQRTDLETTARPSASFVSAQISPDGRHLACTSAFGLLTFYPDFERIPQGLVSAHEAAQHVFFREPIRDVRWGHASRRLVVTTAFGKLFVLELDPSYHDPQTQSHAESELEVKDFVIHRLPHLEMENQATGSMAITKTRIWIRCDQRGLRRRAGRPFEPTSLGEEEFVFPFADPDFLMGLCYIDFTPSSIQS</sequence>
<dbReference type="Gene3D" id="1.20.1280.50">
    <property type="match status" value="1"/>
</dbReference>
<organism evidence="2 3">
    <name type="scientific">Cristinia sonorae</name>
    <dbReference type="NCBI Taxonomy" id="1940300"/>
    <lineage>
        <taxon>Eukaryota</taxon>
        <taxon>Fungi</taxon>
        <taxon>Dikarya</taxon>
        <taxon>Basidiomycota</taxon>
        <taxon>Agaricomycotina</taxon>
        <taxon>Agaricomycetes</taxon>
        <taxon>Agaricomycetidae</taxon>
        <taxon>Agaricales</taxon>
        <taxon>Pleurotineae</taxon>
        <taxon>Stephanosporaceae</taxon>
        <taxon>Cristinia</taxon>
    </lineage>
</organism>
<keyword evidence="3" id="KW-1185">Reference proteome</keyword>
<feature type="domain" description="F-box" evidence="1">
    <location>
        <begin position="1"/>
        <end position="47"/>
    </location>
</feature>
<dbReference type="Proteomes" id="UP000813824">
    <property type="component" value="Unassembled WGS sequence"/>
</dbReference>
<protein>
    <recommendedName>
        <fullName evidence="1">F-box domain-containing protein</fullName>
    </recommendedName>
</protein>
<comment type="caution">
    <text evidence="2">The sequence shown here is derived from an EMBL/GenBank/DDBJ whole genome shotgun (WGS) entry which is preliminary data.</text>
</comment>
<dbReference type="EMBL" id="JAEVFJ010000057">
    <property type="protein sequence ID" value="KAH8079071.1"/>
    <property type="molecule type" value="Genomic_DNA"/>
</dbReference>
<dbReference type="SUPFAM" id="SSF50969">
    <property type="entry name" value="YVTN repeat-like/Quinoprotein amine dehydrogenase"/>
    <property type="match status" value="1"/>
</dbReference>
<dbReference type="SUPFAM" id="SSF81383">
    <property type="entry name" value="F-box domain"/>
    <property type="match status" value="1"/>
</dbReference>
<dbReference type="AlphaFoldDB" id="A0A8K0XKA8"/>
<accession>A0A8K0XKA8</accession>
<proteinExistence type="predicted"/>
<dbReference type="InterPro" id="IPR036047">
    <property type="entry name" value="F-box-like_dom_sf"/>
</dbReference>
<dbReference type="CDD" id="cd09917">
    <property type="entry name" value="F-box_SF"/>
    <property type="match status" value="1"/>
</dbReference>
<reference evidence="2" key="1">
    <citation type="journal article" date="2021" name="New Phytol.">
        <title>Evolutionary innovations through gain and loss of genes in the ectomycorrhizal Boletales.</title>
        <authorList>
            <person name="Wu G."/>
            <person name="Miyauchi S."/>
            <person name="Morin E."/>
            <person name="Kuo A."/>
            <person name="Drula E."/>
            <person name="Varga T."/>
            <person name="Kohler A."/>
            <person name="Feng B."/>
            <person name="Cao Y."/>
            <person name="Lipzen A."/>
            <person name="Daum C."/>
            <person name="Hundley H."/>
            <person name="Pangilinan J."/>
            <person name="Johnson J."/>
            <person name="Barry K."/>
            <person name="LaButti K."/>
            <person name="Ng V."/>
            <person name="Ahrendt S."/>
            <person name="Min B."/>
            <person name="Choi I.G."/>
            <person name="Park H."/>
            <person name="Plett J.M."/>
            <person name="Magnuson J."/>
            <person name="Spatafora J.W."/>
            <person name="Nagy L.G."/>
            <person name="Henrissat B."/>
            <person name="Grigoriev I.V."/>
            <person name="Yang Z.L."/>
            <person name="Xu J."/>
            <person name="Martin F.M."/>
        </authorList>
    </citation>
    <scope>NUCLEOTIDE SEQUENCE</scope>
    <source>
        <strain evidence="2">KKN 215</strain>
    </source>
</reference>
<gene>
    <name evidence="2" type="ORF">BXZ70DRAFT_1012658</name>
</gene>
<dbReference type="InterPro" id="IPR001810">
    <property type="entry name" value="F-box_dom"/>
</dbReference>
<dbReference type="InterPro" id="IPR011044">
    <property type="entry name" value="Quino_amine_DH_bsu"/>
</dbReference>